<dbReference type="RefSeq" id="WP_096354722.1">
    <property type="nucleotide sequence ID" value="NZ_AP017313.1"/>
</dbReference>
<accession>A0A120MYZ3</accession>
<dbReference type="Proteomes" id="UP000218263">
    <property type="component" value="Chromosome"/>
</dbReference>
<dbReference type="AlphaFoldDB" id="A0A120MYZ3"/>
<dbReference type="EMBL" id="AP017313">
    <property type="protein sequence ID" value="BAU56111.1"/>
    <property type="molecule type" value="Genomic_DNA"/>
</dbReference>
<proteinExistence type="predicted"/>
<organism evidence="1 2">
    <name type="scientific">Mucilaginibacter gotjawali</name>
    <dbReference type="NCBI Taxonomy" id="1550579"/>
    <lineage>
        <taxon>Bacteria</taxon>
        <taxon>Pseudomonadati</taxon>
        <taxon>Bacteroidota</taxon>
        <taxon>Sphingobacteriia</taxon>
        <taxon>Sphingobacteriales</taxon>
        <taxon>Sphingobacteriaceae</taxon>
        <taxon>Mucilaginibacter</taxon>
    </lineage>
</organism>
<dbReference type="Pfam" id="PF10825">
    <property type="entry name" value="DUF2752"/>
    <property type="match status" value="1"/>
</dbReference>
<dbReference type="KEGG" id="mgot:MgSA37_04308"/>
<protein>
    <submittedName>
        <fullName evidence="1">Uncharacterized protein</fullName>
    </submittedName>
</protein>
<name>A0A120MYZ3_9SPHI</name>
<gene>
    <name evidence="1" type="ORF">MgSA37_04308</name>
</gene>
<reference evidence="1 2" key="1">
    <citation type="submission" date="2015-12" db="EMBL/GenBank/DDBJ databases">
        <title>Genome sequence of Mucilaginibacter gotjawali.</title>
        <authorList>
            <person name="Lee J.S."/>
            <person name="Lee K.C."/>
            <person name="Kim K.K."/>
            <person name="Lee B.W."/>
        </authorList>
    </citation>
    <scope>NUCLEOTIDE SEQUENCE [LARGE SCALE GENOMIC DNA]</scope>
    <source>
        <strain evidence="1 2">SA3-7</strain>
    </source>
</reference>
<dbReference type="OrthoDB" id="9815897at2"/>
<keyword evidence="2" id="KW-1185">Reference proteome</keyword>
<sequence>MYLQIFCSHLVFIKWLQNHLLKCPFKALTGIDCPGCGFQRSLLEMLQGNWHSSFALYPATIPVILFLLYGIADTFFKLDNSKDIVKKSLFVLTGGIVLISYCVKLWSIYHHYNLSA</sequence>
<evidence type="ECO:0000313" key="1">
    <source>
        <dbReference type="EMBL" id="BAU56111.1"/>
    </source>
</evidence>
<dbReference type="InterPro" id="IPR021215">
    <property type="entry name" value="DUF2752"/>
</dbReference>
<evidence type="ECO:0000313" key="2">
    <source>
        <dbReference type="Proteomes" id="UP000218263"/>
    </source>
</evidence>